<keyword evidence="1" id="KW-0812">Transmembrane</keyword>
<evidence type="ECO:0000256" key="1">
    <source>
        <dbReference type="SAM" id="Phobius"/>
    </source>
</evidence>
<sequence>MKANRQKRSEKLASTYSKLFEQTSFQCANLENIVVKMCGHMQGFDSPSALHAKLLRDAGGMLFYHSTSSITSLEMIFPAVADSYGFVLAKLGKVCSILVAVFDLFLIKKALGFRKFPKKNLRMRTDGQSICDTLPYPSILLLKRSH</sequence>
<comment type="caution">
    <text evidence="2">The sequence shown here is derived from an EMBL/GenBank/DDBJ whole genome shotgun (WGS) entry which is preliminary data.</text>
</comment>
<dbReference type="AlphaFoldDB" id="J9E6Z3"/>
<keyword evidence="1" id="KW-1133">Transmembrane helix</keyword>
<dbReference type="EMBL" id="ADBV01019511">
    <property type="protein sequence ID" value="EJW71109.1"/>
    <property type="molecule type" value="Genomic_DNA"/>
</dbReference>
<accession>J9E6Z3</accession>
<evidence type="ECO:0000313" key="2">
    <source>
        <dbReference type="EMBL" id="EJW71109.1"/>
    </source>
</evidence>
<keyword evidence="1" id="KW-0472">Membrane</keyword>
<protein>
    <submittedName>
        <fullName evidence="2">Uncharacterized protein</fullName>
    </submittedName>
</protein>
<gene>
    <name evidence="2" type="ORF">WUBG_17983</name>
</gene>
<reference evidence="3" key="1">
    <citation type="submission" date="2012-08" db="EMBL/GenBank/DDBJ databases">
        <title>The Genome Sequence of Wuchereria bancrofti.</title>
        <authorList>
            <person name="Nutman T.B."/>
            <person name="Fink D.L."/>
            <person name="Russ C."/>
            <person name="Young S."/>
            <person name="Zeng Q."/>
            <person name="Koehrsen M."/>
            <person name="Alvarado L."/>
            <person name="Berlin A."/>
            <person name="Chapman S.B."/>
            <person name="Chen Z."/>
            <person name="Freedman E."/>
            <person name="Gellesch M."/>
            <person name="Goldberg J."/>
            <person name="Griggs A."/>
            <person name="Gujja S."/>
            <person name="Heilman E.R."/>
            <person name="Heiman D."/>
            <person name="Hepburn T."/>
            <person name="Howarth C."/>
            <person name="Jen D."/>
            <person name="Larson L."/>
            <person name="Lewis B."/>
            <person name="Mehta T."/>
            <person name="Park D."/>
            <person name="Pearson M."/>
            <person name="Roberts A."/>
            <person name="Saif S."/>
            <person name="Shea T."/>
            <person name="Shenoy N."/>
            <person name="Sisk P."/>
            <person name="Stolte C."/>
            <person name="Sykes S."/>
            <person name="Walk T."/>
            <person name="White J."/>
            <person name="Yandava C."/>
            <person name="Haas B."/>
            <person name="Henn M.R."/>
            <person name="Nusbaum C."/>
            <person name="Birren B."/>
        </authorList>
    </citation>
    <scope>NUCLEOTIDE SEQUENCE [LARGE SCALE GENOMIC DNA]</scope>
    <source>
        <strain evidence="3">NA</strain>
    </source>
</reference>
<dbReference type="Proteomes" id="UP000004810">
    <property type="component" value="Unassembled WGS sequence"/>
</dbReference>
<feature type="transmembrane region" description="Helical" evidence="1">
    <location>
        <begin position="87"/>
        <end position="107"/>
    </location>
</feature>
<name>J9E6Z3_WUCBA</name>
<organism evidence="2 3">
    <name type="scientific">Wuchereria bancrofti</name>
    <dbReference type="NCBI Taxonomy" id="6293"/>
    <lineage>
        <taxon>Eukaryota</taxon>
        <taxon>Metazoa</taxon>
        <taxon>Ecdysozoa</taxon>
        <taxon>Nematoda</taxon>
        <taxon>Chromadorea</taxon>
        <taxon>Rhabditida</taxon>
        <taxon>Spirurina</taxon>
        <taxon>Spiruromorpha</taxon>
        <taxon>Filarioidea</taxon>
        <taxon>Onchocercidae</taxon>
        <taxon>Wuchereria</taxon>
    </lineage>
</organism>
<proteinExistence type="predicted"/>
<evidence type="ECO:0000313" key="3">
    <source>
        <dbReference type="Proteomes" id="UP000004810"/>
    </source>
</evidence>